<dbReference type="NCBIfam" id="TIGR00739">
    <property type="entry name" value="yajC"/>
    <property type="match status" value="1"/>
</dbReference>
<evidence type="ECO:0000256" key="1">
    <source>
        <dbReference type="ARBA" id="ARBA00004162"/>
    </source>
</evidence>
<evidence type="ECO:0000256" key="4">
    <source>
        <dbReference type="ARBA" id="ARBA00022475"/>
    </source>
</evidence>
<comment type="caution">
    <text evidence="11">The sequence shown here is derived from an EMBL/GenBank/DDBJ whole genome shotgun (WGS) entry which is preliminary data.</text>
</comment>
<dbReference type="SMART" id="SM01323">
    <property type="entry name" value="YajC"/>
    <property type="match status" value="1"/>
</dbReference>
<dbReference type="GO" id="GO:0005886">
    <property type="term" value="C:plasma membrane"/>
    <property type="evidence" value="ECO:0007669"/>
    <property type="project" value="UniProtKB-SubCell"/>
</dbReference>
<protein>
    <submittedName>
        <fullName evidence="11">Preprotein translocase subunit YajC</fullName>
    </submittedName>
</protein>
<dbReference type="EMBL" id="DTDJ01000043">
    <property type="protein sequence ID" value="HGL17919.1"/>
    <property type="molecule type" value="Genomic_DNA"/>
</dbReference>
<dbReference type="PANTHER" id="PTHR33909:SF1">
    <property type="entry name" value="SEC TRANSLOCON ACCESSORY COMPLEX SUBUNIT YAJC"/>
    <property type="match status" value="1"/>
</dbReference>
<evidence type="ECO:0000256" key="5">
    <source>
        <dbReference type="ARBA" id="ARBA00022692"/>
    </source>
</evidence>
<organism evidence="11">
    <name type="scientific">candidate division WOR-3 bacterium</name>
    <dbReference type="NCBI Taxonomy" id="2052148"/>
    <lineage>
        <taxon>Bacteria</taxon>
        <taxon>Bacteria division WOR-3</taxon>
    </lineage>
</organism>
<accession>A0A7C2K3X1</accession>
<keyword evidence="6" id="KW-0653">Protein transport</keyword>
<evidence type="ECO:0000256" key="7">
    <source>
        <dbReference type="ARBA" id="ARBA00022989"/>
    </source>
</evidence>
<evidence type="ECO:0000313" key="13">
    <source>
        <dbReference type="EMBL" id="HGL17988.1"/>
    </source>
</evidence>
<dbReference type="EMBL" id="DTDJ01000043">
    <property type="protein sequence ID" value="HGL17988.1"/>
    <property type="molecule type" value="Genomic_DNA"/>
</dbReference>
<keyword evidence="5 10" id="KW-0812">Transmembrane</keyword>
<evidence type="ECO:0000256" key="6">
    <source>
        <dbReference type="ARBA" id="ARBA00022927"/>
    </source>
</evidence>
<dbReference type="PRINTS" id="PR01853">
    <property type="entry name" value="YAJCTRNLCASE"/>
</dbReference>
<keyword evidence="7 10" id="KW-1133">Transmembrane helix</keyword>
<dbReference type="EMBL" id="DSOL01000189">
    <property type="protein sequence ID" value="HEN28302.1"/>
    <property type="molecule type" value="Genomic_DNA"/>
</dbReference>
<dbReference type="Pfam" id="PF02699">
    <property type="entry name" value="YajC"/>
    <property type="match status" value="1"/>
</dbReference>
<proteinExistence type="inferred from homology"/>
<dbReference type="PANTHER" id="PTHR33909">
    <property type="entry name" value="SEC TRANSLOCON ACCESSORY COMPLEX SUBUNIT YAJC"/>
    <property type="match status" value="1"/>
</dbReference>
<keyword evidence="3" id="KW-0813">Transport</keyword>
<evidence type="ECO:0000256" key="2">
    <source>
        <dbReference type="ARBA" id="ARBA00006742"/>
    </source>
</evidence>
<dbReference type="InterPro" id="IPR003849">
    <property type="entry name" value="Preprotein_translocase_YajC"/>
</dbReference>
<reference evidence="11" key="1">
    <citation type="journal article" date="2020" name="mSystems">
        <title>Genome- and Community-Level Interaction Insights into Carbon Utilization and Element Cycling Functions of Hydrothermarchaeota in Hydrothermal Sediment.</title>
        <authorList>
            <person name="Zhou Z."/>
            <person name="Liu Y."/>
            <person name="Xu W."/>
            <person name="Pan J."/>
            <person name="Luo Z.H."/>
            <person name="Li M."/>
        </authorList>
    </citation>
    <scope>NUCLEOTIDE SEQUENCE [LARGE SCALE GENOMIC DNA]</scope>
    <source>
        <strain evidence="11">SpSt-34</strain>
        <strain evidence="12">SpSt-69</strain>
    </source>
</reference>
<keyword evidence="8" id="KW-0811">Translocation</keyword>
<evidence type="ECO:0000256" key="8">
    <source>
        <dbReference type="ARBA" id="ARBA00023010"/>
    </source>
</evidence>
<comment type="similarity">
    <text evidence="2">Belongs to the YajC family.</text>
</comment>
<keyword evidence="4" id="KW-1003">Cell membrane</keyword>
<evidence type="ECO:0000256" key="9">
    <source>
        <dbReference type="ARBA" id="ARBA00023136"/>
    </source>
</evidence>
<keyword evidence="9 10" id="KW-0472">Membrane</keyword>
<name>A0A7C2K3X1_UNCW3</name>
<dbReference type="GO" id="GO:0015031">
    <property type="term" value="P:protein transport"/>
    <property type="evidence" value="ECO:0007669"/>
    <property type="project" value="UniProtKB-KW"/>
</dbReference>
<evidence type="ECO:0000313" key="11">
    <source>
        <dbReference type="EMBL" id="HEN28302.1"/>
    </source>
</evidence>
<sequence length="115" mass="12854">MKNLIFETLSILLPGFLFAQQPQSGGSFIVSLLPLILIFVIFYLLLILPQSRYEKKRREMLASLRKGDRVVTTGGIIGTIQKIDEDVITLRVADNVNIKVEKQAVRAVLEKGVEG</sequence>
<evidence type="ECO:0000313" key="12">
    <source>
        <dbReference type="EMBL" id="HGL17919.1"/>
    </source>
</evidence>
<feature type="transmembrane region" description="Helical" evidence="10">
    <location>
        <begin position="29"/>
        <end position="48"/>
    </location>
</feature>
<evidence type="ECO:0000256" key="3">
    <source>
        <dbReference type="ARBA" id="ARBA00022448"/>
    </source>
</evidence>
<gene>
    <name evidence="11" type="primary">yajC</name>
    <name evidence="11" type="ORF">ENQ77_06610</name>
    <name evidence="12" type="ORF">ENU66_06305</name>
    <name evidence="13" type="ORF">ENU66_06660</name>
</gene>
<dbReference type="AlphaFoldDB" id="A0A7C2K3X1"/>
<comment type="subcellular location">
    <subcellularLocation>
        <location evidence="1">Cell membrane</location>
        <topology evidence="1">Single-pass membrane protein</topology>
    </subcellularLocation>
</comment>
<evidence type="ECO:0000256" key="10">
    <source>
        <dbReference type="SAM" id="Phobius"/>
    </source>
</evidence>